<dbReference type="EMBL" id="JARTCD010000018">
    <property type="protein sequence ID" value="KAJ8659437.1"/>
    <property type="molecule type" value="Genomic_DNA"/>
</dbReference>
<sequence>MAANNTYIVEQVFGYLGLVMWSFQLVPQIYKSYRRKTTEGVSPWAMLIWALSGVFLGNYNIGVQVAVPLIVQPQLFSFFAYVCLAQELYYRYLWNRWRSTAAFIFLCLASSGLEIGLVFGYWAADHHHNKQVIDFFGLLPVVAILVGFIPQYWSIARERRVEGISHVFLGMDCLGSVFSCISLAFRSEIDALTLVNYLSIAVLDLGIIFLYYVFKWWNNRKAQRQPSLTIQQQQQPQDETTTTTTLAQDDIAEKGLSPPTSGGNN</sequence>
<comment type="subcellular location">
    <subcellularLocation>
        <location evidence="1">Membrane</location>
        <topology evidence="1">Multi-pass membrane protein</topology>
    </subcellularLocation>
</comment>
<evidence type="ECO:0000256" key="1">
    <source>
        <dbReference type="ARBA" id="ARBA00004141"/>
    </source>
</evidence>
<dbReference type="Pfam" id="PF04193">
    <property type="entry name" value="PQ-loop"/>
    <property type="match status" value="2"/>
</dbReference>
<evidence type="ECO:0000256" key="4">
    <source>
        <dbReference type="ARBA" id="ARBA00023136"/>
    </source>
</evidence>
<keyword evidence="3 6" id="KW-1133">Transmembrane helix</keyword>
<dbReference type="PANTHER" id="PTHR16201:SF37">
    <property type="entry name" value="PQ-LOOP REPEAT-CONTAINING PROTEIN"/>
    <property type="match status" value="1"/>
</dbReference>
<dbReference type="InterPro" id="IPR051415">
    <property type="entry name" value="LAAT-1"/>
</dbReference>
<proteinExistence type="predicted"/>
<gene>
    <name evidence="7" type="ORF">O0I10_004802</name>
</gene>
<evidence type="ECO:0000313" key="7">
    <source>
        <dbReference type="EMBL" id="KAJ8659437.1"/>
    </source>
</evidence>
<keyword evidence="4 6" id="KW-0472">Membrane</keyword>
<dbReference type="GeneID" id="83212215"/>
<dbReference type="AlphaFoldDB" id="A0AAD7Y1Y5"/>
<feature type="region of interest" description="Disordered" evidence="5">
    <location>
        <begin position="228"/>
        <end position="265"/>
    </location>
</feature>
<evidence type="ECO:0000256" key="5">
    <source>
        <dbReference type="SAM" id="MobiDB-lite"/>
    </source>
</evidence>
<organism evidence="7 8">
    <name type="scientific">Lichtheimia ornata</name>
    <dbReference type="NCBI Taxonomy" id="688661"/>
    <lineage>
        <taxon>Eukaryota</taxon>
        <taxon>Fungi</taxon>
        <taxon>Fungi incertae sedis</taxon>
        <taxon>Mucoromycota</taxon>
        <taxon>Mucoromycotina</taxon>
        <taxon>Mucoromycetes</taxon>
        <taxon>Mucorales</taxon>
        <taxon>Lichtheimiaceae</taxon>
        <taxon>Lichtheimia</taxon>
    </lineage>
</organism>
<evidence type="ECO:0000256" key="3">
    <source>
        <dbReference type="ARBA" id="ARBA00022989"/>
    </source>
</evidence>
<dbReference type="RefSeq" id="XP_058344350.1">
    <property type="nucleotide sequence ID" value="XM_058484851.1"/>
</dbReference>
<dbReference type="Proteomes" id="UP001234581">
    <property type="component" value="Unassembled WGS sequence"/>
</dbReference>
<feature type="transmembrane region" description="Helical" evidence="6">
    <location>
        <begin position="135"/>
        <end position="155"/>
    </location>
</feature>
<dbReference type="GO" id="GO:0016020">
    <property type="term" value="C:membrane"/>
    <property type="evidence" value="ECO:0007669"/>
    <property type="project" value="UniProtKB-SubCell"/>
</dbReference>
<feature type="transmembrane region" description="Helical" evidence="6">
    <location>
        <begin position="167"/>
        <end position="185"/>
    </location>
</feature>
<name>A0AAD7Y1Y5_9FUNG</name>
<reference evidence="7 8" key="1">
    <citation type="submission" date="2023-03" db="EMBL/GenBank/DDBJ databases">
        <title>Genome sequence of Lichtheimia ornata CBS 291.66.</title>
        <authorList>
            <person name="Mohabir J.T."/>
            <person name="Shea T.P."/>
            <person name="Kurbessoian T."/>
            <person name="Berby B."/>
            <person name="Fontaine J."/>
            <person name="Livny J."/>
            <person name="Gnirke A."/>
            <person name="Stajich J.E."/>
            <person name="Cuomo C.A."/>
        </authorList>
    </citation>
    <scope>NUCLEOTIDE SEQUENCE [LARGE SCALE GENOMIC DNA]</scope>
    <source>
        <strain evidence="7">CBS 291.66</strain>
    </source>
</reference>
<keyword evidence="8" id="KW-1185">Reference proteome</keyword>
<comment type="caution">
    <text evidence="7">The sequence shown here is derived from an EMBL/GenBank/DDBJ whole genome shotgun (WGS) entry which is preliminary data.</text>
</comment>
<feature type="transmembrane region" description="Helical" evidence="6">
    <location>
        <begin position="73"/>
        <end position="90"/>
    </location>
</feature>
<dbReference type="InterPro" id="IPR006603">
    <property type="entry name" value="PQ-loop_rpt"/>
</dbReference>
<dbReference type="Gene3D" id="1.20.1280.290">
    <property type="match status" value="2"/>
</dbReference>
<keyword evidence="2 6" id="KW-0812">Transmembrane</keyword>
<dbReference type="PANTHER" id="PTHR16201">
    <property type="entry name" value="SEVEN TRANSMEMBRANE PROTEIN 1-RELATED"/>
    <property type="match status" value="1"/>
</dbReference>
<feature type="transmembrane region" description="Helical" evidence="6">
    <location>
        <begin position="102"/>
        <end position="123"/>
    </location>
</feature>
<evidence type="ECO:0000256" key="6">
    <source>
        <dbReference type="SAM" id="Phobius"/>
    </source>
</evidence>
<dbReference type="SMART" id="SM00679">
    <property type="entry name" value="CTNS"/>
    <property type="match status" value="2"/>
</dbReference>
<accession>A0AAD7Y1Y5</accession>
<feature type="transmembrane region" description="Helical" evidence="6">
    <location>
        <begin position="191"/>
        <end position="214"/>
    </location>
</feature>
<protein>
    <recommendedName>
        <fullName evidence="9">PQ-loop-domain-containing protein</fullName>
    </recommendedName>
</protein>
<feature type="compositionally biased region" description="Low complexity" evidence="5">
    <location>
        <begin position="229"/>
        <end position="248"/>
    </location>
</feature>
<evidence type="ECO:0000256" key="2">
    <source>
        <dbReference type="ARBA" id="ARBA00022692"/>
    </source>
</evidence>
<evidence type="ECO:0008006" key="9">
    <source>
        <dbReference type="Google" id="ProtNLM"/>
    </source>
</evidence>
<evidence type="ECO:0000313" key="8">
    <source>
        <dbReference type="Proteomes" id="UP001234581"/>
    </source>
</evidence>
<feature type="transmembrane region" description="Helical" evidence="6">
    <location>
        <begin position="42"/>
        <end position="61"/>
    </location>
</feature>